<proteinExistence type="predicted"/>
<sequence>MYILMLETFMKQKNFSRPGRAKVVCLNLSQIFPLSKLYTKSWNYCKVGGTLHAMQSKGISPSCVHFNVLLHGFTKPGLIDEAKRIYEELPSFALAPDLVCYLTMLNTPEMWICGRRNEYFWNYT</sequence>
<evidence type="ECO:0000313" key="4">
    <source>
        <dbReference type="Proteomes" id="UP001189624"/>
    </source>
</evidence>
<gene>
    <name evidence="3" type="ORF">AYBTSS11_LOCUS24233</name>
</gene>
<protein>
    <recommendedName>
        <fullName evidence="5">Pentatricopeptide repeat-containing protein</fullName>
    </recommendedName>
</protein>
<keyword evidence="4" id="KW-1185">Reference proteome</keyword>
<reference evidence="3" key="1">
    <citation type="submission" date="2023-10" db="EMBL/GenBank/DDBJ databases">
        <authorList>
            <person name="Domelevo Entfellner J.-B."/>
        </authorList>
    </citation>
    <scope>NUCLEOTIDE SEQUENCE</scope>
</reference>
<dbReference type="EMBL" id="OY731405">
    <property type="protein sequence ID" value="CAJ1972184.1"/>
    <property type="molecule type" value="Genomic_DNA"/>
</dbReference>
<dbReference type="AlphaFoldDB" id="A0AA86SWE9"/>
<organism evidence="3 4">
    <name type="scientific">Sphenostylis stenocarpa</name>
    <dbReference type="NCBI Taxonomy" id="92480"/>
    <lineage>
        <taxon>Eukaryota</taxon>
        <taxon>Viridiplantae</taxon>
        <taxon>Streptophyta</taxon>
        <taxon>Embryophyta</taxon>
        <taxon>Tracheophyta</taxon>
        <taxon>Spermatophyta</taxon>
        <taxon>Magnoliopsida</taxon>
        <taxon>eudicotyledons</taxon>
        <taxon>Gunneridae</taxon>
        <taxon>Pentapetalae</taxon>
        <taxon>rosids</taxon>
        <taxon>fabids</taxon>
        <taxon>Fabales</taxon>
        <taxon>Fabaceae</taxon>
        <taxon>Papilionoideae</taxon>
        <taxon>50 kb inversion clade</taxon>
        <taxon>NPAAA clade</taxon>
        <taxon>indigoferoid/millettioid clade</taxon>
        <taxon>Phaseoleae</taxon>
        <taxon>Sphenostylis</taxon>
    </lineage>
</organism>
<dbReference type="InterPro" id="IPR011990">
    <property type="entry name" value="TPR-like_helical_dom_sf"/>
</dbReference>
<evidence type="ECO:0000256" key="1">
    <source>
        <dbReference type="ARBA" id="ARBA00022737"/>
    </source>
</evidence>
<accession>A0AA86SWE9</accession>
<dbReference type="Proteomes" id="UP001189624">
    <property type="component" value="Chromosome 8"/>
</dbReference>
<evidence type="ECO:0008006" key="5">
    <source>
        <dbReference type="Google" id="ProtNLM"/>
    </source>
</evidence>
<name>A0AA86SWE9_9FABA</name>
<keyword evidence="1" id="KW-0677">Repeat</keyword>
<dbReference type="Gene3D" id="1.25.40.10">
    <property type="entry name" value="Tetratricopeptide repeat domain"/>
    <property type="match status" value="1"/>
</dbReference>
<evidence type="ECO:0000256" key="2">
    <source>
        <dbReference type="PROSITE-ProRule" id="PRU00708"/>
    </source>
</evidence>
<dbReference type="Gramene" id="rna-AYBTSS11_LOCUS24233">
    <property type="protein sequence ID" value="CAJ1972184.1"/>
    <property type="gene ID" value="gene-AYBTSS11_LOCUS24233"/>
</dbReference>
<dbReference type="Pfam" id="PF12854">
    <property type="entry name" value="PPR_1"/>
    <property type="match status" value="1"/>
</dbReference>
<dbReference type="InterPro" id="IPR002885">
    <property type="entry name" value="PPR_rpt"/>
</dbReference>
<dbReference type="PROSITE" id="PS51375">
    <property type="entry name" value="PPR"/>
    <property type="match status" value="1"/>
</dbReference>
<evidence type="ECO:0000313" key="3">
    <source>
        <dbReference type="EMBL" id="CAJ1972184.1"/>
    </source>
</evidence>
<feature type="repeat" description="PPR" evidence="2">
    <location>
        <begin position="62"/>
        <end position="96"/>
    </location>
</feature>